<sequence>MTAPKLARPQNQDGTYSAIENSGKIQVKNGSVDSTLVSGANVGCQVGQSCPDSKFIYKTARLDVEVFGDIEKAGQIPVKIHPSMLFTTGLDVNVQIASSVAWLVGEHHSIPTGPMVMRIRYQGQDRNELVDGTITTDDSGQLIFQTQLDVYMDAPFLDPQIPLTELDHNMRSFRINDLPLQGPVTFLKDGRMQIEQRNTEKVVLSDITIDGDTLGGLGDILGLGPRTSMSLEIPKGELFLNYISPLTQQ</sequence>
<dbReference type="RefSeq" id="WP_095612378.1">
    <property type="nucleotide sequence ID" value="NZ_NMPM01000143.1"/>
</dbReference>
<proteinExistence type="predicted"/>
<protein>
    <submittedName>
        <fullName evidence="1">Uncharacterized protein</fullName>
    </submittedName>
</protein>
<reference evidence="1 2" key="1">
    <citation type="submission" date="2017-07" db="EMBL/GenBank/DDBJ databases">
        <title>Tamlnaduibacter salinus (Mi-7) genome sequencing.</title>
        <authorList>
            <person name="Verma A."/>
            <person name="Krishnamurthi S."/>
        </authorList>
    </citation>
    <scope>NUCLEOTIDE SEQUENCE [LARGE SCALE GENOMIC DNA]</scope>
    <source>
        <strain evidence="1 2">Mi-7</strain>
    </source>
</reference>
<gene>
    <name evidence="1" type="ORF">CF392_15790</name>
</gene>
<evidence type="ECO:0000313" key="2">
    <source>
        <dbReference type="Proteomes" id="UP000218332"/>
    </source>
</evidence>
<comment type="caution">
    <text evidence="1">The sequence shown here is derived from an EMBL/GenBank/DDBJ whole genome shotgun (WGS) entry which is preliminary data.</text>
</comment>
<evidence type="ECO:0000313" key="1">
    <source>
        <dbReference type="EMBL" id="PAV24525.1"/>
    </source>
</evidence>
<dbReference type="AlphaFoldDB" id="A0A2A2I050"/>
<dbReference type="EMBL" id="NMPM01000143">
    <property type="protein sequence ID" value="PAV24525.1"/>
    <property type="molecule type" value="Genomic_DNA"/>
</dbReference>
<name>A0A2A2I050_9GAMM</name>
<organism evidence="1 2">
    <name type="scientific">Tamilnaduibacter salinus</name>
    <dbReference type="NCBI Taxonomy" id="1484056"/>
    <lineage>
        <taxon>Bacteria</taxon>
        <taxon>Pseudomonadati</taxon>
        <taxon>Pseudomonadota</taxon>
        <taxon>Gammaproteobacteria</taxon>
        <taxon>Pseudomonadales</taxon>
        <taxon>Marinobacteraceae</taxon>
        <taxon>Tamilnaduibacter</taxon>
    </lineage>
</organism>
<dbReference type="Proteomes" id="UP000218332">
    <property type="component" value="Unassembled WGS sequence"/>
</dbReference>
<keyword evidence="2" id="KW-1185">Reference proteome</keyword>
<accession>A0A2A2I050</accession>